<dbReference type="EMBL" id="JAFEKC020000024">
    <property type="protein sequence ID" value="KAK0507166.1"/>
    <property type="molecule type" value="Genomic_DNA"/>
</dbReference>
<feature type="region of interest" description="Disordered" evidence="8">
    <location>
        <begin position="180"/>
        <end position="202"/>
    </location>
</feature>
<comment type="subcellular location">
    <subcellularLocation>
        <location evidence="1">Cell membrane</location>
        <topology evidence="1">Lipid-anchor</topology>
        <topology evidence="1">GPI-anchor</topology>
    </subcellularLocation>
</comment>
<evidence type="ECO:0000256" key="8">
    <source>
        <dbReference type="SAM" id="MobiDB-lite"/>
    </source>
</evidence>
<evidence type="ECO:0000256" key="3">
    <source>
        <dbReference type="ARBA" id="ARBA00022622"/>
    </source>
</evidence>
<sequence length="228" mass="23722">MPLRLQLPDSFLLRTIYTLLILLTPTTYALFQLNYPPARGYNTTTLPLFPCGGYDTPTNRTPFPLVGGPVQLYMEQDRAEVQVLLGLGSDVEGGFDVVVVGIFEEVGMGGFCVGGVVIPQDLGIEEGMNGTIQVVSSGDGEGGGGLYNCADITFSSTALLGPCINGTGVTATGYSGPYTNANETGDDNGTSTPIGSVPAAPQSKGAARKMELGVWGSIMGGIITTLLW</sequence>
<dbReference type="PANTHER" id="PTHR34992:SF1">
    <property type="entry name" value="COPPER ACQUISITION FACTOR BIM1-LIKE DOMAIN-CONTAINING PROTEIN"/>
    <property type="match status" value="1"/>
</dbReference>
<dbReference type="GO" id="GO:0005886">
    <property type="term" value="C:plasma membrane"/>
    <property type="evidence" value="ECO:0007669"/>
    <property type="project" value="UniProtKB-SubCell"/>
</dbReference>
<evidence type="ECO:0000256" key="6">
    <source>
        <dbReference type="ARBA" id="ARBA00023180"/>
    </source>
</evidence>
<keyword evidence="9" id="KW-1133">Transmembrane helix</keyword>
<reference evidence="11" key="1">
    <citation type="submission" date="2023-03" db="EMBL/GenBank/DDBJ databases">
        <title>Complete genome of Cladonia borealis.</title>
        <authorList>
            <person name="Park H."/>
        </authorList>
    </citation>
    <scope>NUCLEOTIDE SEQUENCE</scope>
    <source>
        <strain evidence="11">ANT050790</strain>
    </source>
</reference>
<dbReference type="AlphaFoldDB" id="A0AA39QRM8"/>
<keyword evidence="7" id="KW-0449">Lipoprotein</keyword>
<evidence type="ECO:0000256" key="2">
    <source>
        <dbReference type="ARBA" id="ARBA00022475"/>
    </source>
</evidence>
<evidence type="ECO:0000256" key="4">
    <source>
        <dbReference type="ARBA" id="ARBA00022729"/>
    </source>
</evidence>
<keyword evidence="2" id="KW-1003">Cell membrane</keyword>
<keyword evidence="4" id="KW-0732">Signal</keyword>
<dbReference type="GO" id="GO:0098552">
    <property type="term" value="C:side of membrane"/>
    <property type="evidence" value="ECO:0007669"/>
    <property type="project" value="UniProtKB-KW"/>
</dbReference>
<evidence type="ECO:0000256" key="5">
    <source>
        <dbReference type="ARBA" id="ARBA00023136"/>
    </source>
</evidence>
<evidence type="ECO:0000259" key="10">
    <source>
        <dbReference type="Pfam" id="PF20238"/>
    </source>
</evidence>
<keyword evidence="9" id="KW-0812">Transmembrane</keyword>
<proteinExistence type="predicted"/>
<dbReference type="Proteomes" id="UP001166286">
    <property type="component" value="Unassembled WGS sequence"/>
</dbReference>
<feature type="compositionally biased region" description="Polar residues" evidence="8">
    <location>
        <begin position="180"/>
        <end position="194"/>
    </location>
</feature>
<evidence type="ECO:0000313" key="11">
    <source>
        <dbReference type="EMBL" id="KAK0507166.1"/>
    </source>
</evidence>
<protein>
    <recommendedName>
        <fullName evidence="10">Copper acquisition factor BIM1-like domain-containing protein</fullName>
    </recommendedName>
</protein>
<evidence type="ECO:0000256" key="9">
    <source>
        <dbReference type="SAM" id="Phobius"/>
    </source>
</evidence>
<evidence type="ECO:0000256" key="1">
    <source>
        <dbReference type="ARBA" id="ARBA00004609"/>
    </source>
</evidence>
<gene>
    <name evidence="11" type="ORF">JMJ35_010204</name>
</gene>
<keyword evidence="6" id="KW-0325">Glycoprotein</keyword>
<feature type="transmembrane region" description="Helical" evidence="9">
    <location>
        <begin position="12"/>
        <end position="31"/>
    </location>
</feature>
<evidence type="ECO:0000256" key="7">
    <source>
        <dbReference type="ARBA" id="ARBA00023288"/>
    </source>
</evidence>
<evidence type="ECO:0000313" key="12">
    <source>
        <dbReference type="Proteomes" id="UP001166286"/>
    </source>
</evidence>
<feature type="domain" description="Copper acquisition factor BIM1-like" evidence="10">
    <location>
        <begin position="29"/>
        <end position="168"/>
    </location>
</feature>
<dbReference type="Pfam" id="PF20238">
    <property type="entry name" value="BIM1-like_dom"/>
    <property type="match status" value="1"/>
</dbReference>
<dbReference type="InterPro" id="IPR046936">
    <property type="entry name" value="BIM1-like"/>
</dbReference>
<keyword evidence="5 9" id="KW-0472">Membrane</keyword>
<accession>A0AA39QRM8</accession>
<comment type="caution">
    <text evidence="11">The sequence shown here is derived from an EMBL/GenBank/DDBJ whole genome shotgun (WGS) entry which is preliminary data.</text>
</comment>
<organism evidence="11 12">
    <name type="scientific">Cladonia borealis</name>
    <dbReference type="NCBI Taxonomy" id="184061"/>
    <lineage>
        <taxon>Eukaryota</taxon>
        <taxon>Fungi</taxon>
        <taxon>Dikarya</taxon>
        <taxon>Ascomycota</taxon>
        <taxon>Pezizomycotina</taxon>
        <taxon>Lecanoromycetes</taxon>
        <taxon>OSLEUM clade</taxon>
        <taxon>Lecanoromycetidae</taxon>
        <taxon>Lecanorales</taxon>
        <taxon>Lecanorineae</taxon>
        <taxon>Cladoniaceae</taxon>
        <taxon>Cladonia</taxon>
    </lineage>
</organism>
<dbReference type="CDD" id="cd21176">
    <property type="entry name" value="LPMO_auxiliary-like"/>
    <property type="match status" value="1"/>
</dbReference>
<keyword evidence="12" id="KW-1185">Reference proteome</keyword>
<dbReference type="PANTHER" id="PTHR34992">
    <property type="entry name" value="HYPHAL ANASTAMOSIS-7 PROTEIN"/>
    <property type="match status" value="1"/>
</dbReference>
<dbReference type="InterPro" id="IPR046530">
    <property type="entry name" value="BIM1-like_dom"/>
</dbReference>
<name>A0AA39QRM8_9LECA</name>
<keyword evidence="3" id="KW-0336">GPI-anchor</keyword>